<organism evidence="2 3">
    <name type="scientific">Desemzia incerta</name>
    <dbReference type="NCBI Taxonomy" id="82801"/>
    <lineage>
        <taxon>Bacteria</taxon>
        <taxon>Bacillati</taxon>
        <taxon>Bacillota</taxon>
        <taxon>Bacilli</taxon>
        <taxon>Lactobacillales</taxon>
        <taxon>Carnobacteriaceae</taxon>
        <taxon>Desemzia</taxon>
    </lineage>
</organism>
<feature type="transmembrane region" description="Helical" evidence="1">
    <location>
        <begin position="6"/>
        <end position="28"/>
    </location>
</feature>
<evidence type="ECO:0000313" key="3">
    <source>
        <dbReference type="Proteomes" id="UP000199136"/>
    </source>
</evidence>
<evidence type="ECO:0000313" key="2">
    <source>
        <dbReference type="EMBL" id="SFQ13564.1"/>
    </source>
</evidence>
<keyword evidence="1" id="KW-0472">Membrane</keyword>
<dbReference type="Proteomes" id="UP000199136">
    <property type="component" value="Unassembled WGS sequence"/>
</dbReference>
<name>A0A1I5W1B9_9LACT</name>
<accession>A0A1I5W1B9</accession>
<protein>
    <recommendedName>
        <fullName evidence="4">DUF3592 domain-containing protein</fullName>
    </recommendedName>
</protein>
<keyword evidence="1" id="KW-1133">Transmembrane helix</keyword>
<evidence type="ECO:0000256" key="1">
    <source>
        <dbReference type="SAM" id="Phobius"/>
    </source>
</evidence>
<dbReference type="STRING" id="82801.SAMN04488506_0712"/>
<sequence>MDDAAVGLLMLGILSVSGLAMIIIGYAIKKRTENKLDRCTRKTEGEVTGFDARGNGLYFPIVRFEHKGTPYKARLIYRAIAVKSSNLYGETEVTGDKFDQTLHVKRNSVMSRNPLESLFPIGSSLEVYYNELNPKENYVHRKPKSLMPMILMLSGAGSILVGLILYVVFTSIG</sequence>
<proteinExistence type="predicted"/>
<keyword evidence="3" id="KW-1185">Reference proteome</keyword>
<reference evidence="2 3" key="1">
    <citation type="submission" date="2016-10" db="EMBL/GenBank/DDBJ databases">
        <authorList>
            <person name="de Groot N.N."/>
        </authorList>
    </citation>
    <scope>NUCLEOTIDE SEQUENCE [LARGE SCALE GENOMIC DNA]</scope>
    <source>
        <strain evidence="2 3">DSM 20581</strain>
    </source>
</reference>
<dbReference type="AlphaFoldDB" id="A0A1I5W1B9"/>
<dbReference type="RefSeq" id="WP_177192485.1">
    <property type="nucleotide sequence ID" value="NZ_FOXW01000002.1"/>
</dbReference>
<gene>
    <name evidence="2" type="ORF">SAMN04488506_0712</name>
</gene>
<evidence type="ECO:0008006" key="4">
    <source>
        <dbReference type="Google" id="ProtNLM"/>
    </source>
</evidence>
<keyword evidence="1" id="KW-0812">Transmembrane</keyword>
<feature type="transmembrane region" description="Helical" evidence="1">
    <location>
        <begin position="150"/>
        <end position="169"/>
    </location>
</feature>
<dbReference type="EMBL" id="FOXW01000002">
    <property type="protein sequence ID" value="SFQ13564.1"/>
    <property type="molecule type" value="Genomic_DNA"/>
</dbReference>